<accession>A0AAV1A2P7</accession>
<evidence type="ECO:0000256" key="3">
    <source>
        <dbReference type="SAM" id="MobiDB-lite"/>
    </source>
</evidence>
<dbReference type="SUPFAM" id="SSF54928">
    <property type="entry name" value="RNA-binding domain, RBD"/>
    <property type="match status" value="1"/>
</dbReference>
<organism evidence="5 6">
    <name type="scientific">Vicia faba</name>
    <name type="common">Broad bean</name>
    <name type="synonym">Faba vulgaris</name>
    <dbReference type="NCBI Taxonomy" id="3906"/>
    <lineage>
        <taxon>Eukaryota</taxon>
        <taxon>Viridiplantae</taxon>
        <taxon>Streptophyta</taxon>
        <taxon>Embryophyta</taxon>
        <taxon>Tracheophyta</taxon>
        <taxon>Spermatophyta</taxon>
        <taxon>Magnoliopsida</taxon>
        <taxon>eudicotyledons</taxon>
        <taxon>Gunneridae</taxon>
        <taxon>Pentapetalae</taxon>
        <taxon>rosids</taxon>
        <taxon>fabids</taxon>
        <taxon>Fabales</taxon>
        <taxon>Fabaceae</taxon>
        <taxon>Papilionoideae</taxon>
        <taxon>50 kb inversion clade</taxon>
        <taxon>NPAAA clade</taxon>
        <taxon>Hologalegina</taxon>
        <taxon>IRL clade</taxon>
        <taxon>Fabeae</taxon>
        <taxon>Vicia</taxon>
    </lineage>
</organism>
<dbReference type="Proteomes" id="UP001157006">
    <property type="component" value="Chromosome 3"/>
</dbReference>
<dbReference type="GO" id="GO:0003723">
    <property type="term" value="F:RNA binding"/>
    <property type="evidence" value="ECO:0007669"/>
    <property type="project" value="UniProtKB-UniRule"/>
</dbReference>
<feature type="region of interest" description="Disordered" evidence="3">
    <location>
        <begin position="1"/>
        <end position="34"/>
    </location>
</feature>
<dbReference type="EMBL" id="OX451738">
    <property type="protein sequence ID" value="CAI8603432.1"/>
    <property type="molecule type" value="Genomic_DNA"/>
</dbReference>
<dbReference type="InterPro" id="IPR035979">
    <property type="entry name" value="RBD_domain_sf"/>
</dbReference>
<protein>
    <recommendedName>
        <fullName evidence="4">RRM domain-containing protein</fullName>
    </recommendedName>
</protein>
<name>A0AAV1A2P7_VICFA</name>
<evidence type="ECO:0000313" key="6">
    <source>
        <dbReference type="Proteomes" id="UP001157006"/>
    </source>
</evidence>
<dbReference type="InterPro" id="IPR052462">
    <property type="entry name" value="SLIRP/GR-RBP-like"/>
</dbReference>
<dbReference type="InterPro" id="IPR012677">
    <property type="entry name" value="Nucleotide-bd_a/b_plait_sf"/>
</dbReference>
<dbReference type="InterPro" id="IPR000504">
    <property type="entry name" value="RRM_dom"/>
</dbReference>
<dbReference type="PANTHER" id="PTHR48027">
    <property type="entry name" value="HETEROGENEOUS NUCLEAR RIBONUCLEOPROTEIN 87F-RELATED"/>
    <property type="match status" value="1"/>
</dbReference>
<feature type="domain" description="RRM" evidence="4">
    <location>
        <begin position="40"/>
        <end position="118"/>
    </location>
</feature>
<dbReference type="PROSITE" id="PS50102">
    <property type="entry name" value="RRM"/>
    <property type="match status" value="1"/>
</dbReference>
<feature type="compositionally biased region" description="Polar residues" evidence="3">
    <location>
        <begin position="24"/>
        <end position="34"/>
    </location>
</feature>
<reference evidence="5 6" key="1">
    <citation type="submission" date="2023-01" db="EMBL/GenBank/DDBJ databases">
        <authorList>
            <person name="Kreplak J."/>
        </authorList>
    </citation>
    <scope>NUCLEOTIDE SEQUENCE [LARGE SCALE GENOMIC DNA]</scope>
</reference>
<gene>
    <name evidence="5" type="ORF">VFH_III086280</name>
</gene>
<dbReference type="Gene3D" id="3.30.70.330">
    <property type="match status" value="1"/>
</dbReference>
<evidence type="ECO:0000259" key="4">
    <source>
        <dbReference type="PROSITE" id="PS50102"/>
    </source>
</evidence>
<evidence type="ECO:0000256" key="2">
    <source>
        <dbReference type="PROSITE-ProRule" id="PRU00176"/>
    </source>
</evidence>
<keyword evidence="1 2" id="KW-0694">RNA-binding</keyword>
<dbReference type="Pfam" id="PF00076">
    <property type="entry name" value="RRM_1"/>
    <property type="match status" value="1"/>
</dbReference>
<keyword evidence="6" id="KW-1185">Reference proteome</keyword>
<sequence>MPRSIRGPQFEEHHGRRNLENRLNAPSSLEETQETPVKTKKLFVTGLSFYTYEKTLRASFEGFGELVEVKVIIDKISKRSKGYAFIEYATEEAASATLKEMNDKIINGWMIVVMLLRLPRQDTTKVAPDHLHDKKTKSVRERQQCRQVCYAAIIFSGEVSGSYYYICSREANIFARFSTGCVRLSMLQWTD</sequence>
<dbReference type="AlphaFoldDB" id="A0AAV1A2P7"/>
<feature type="compositionally biased region" description="Basic and acidic residues" evidence="3">
    <location>
        <begin position="9"/>
        <end position="20"/>
    </location>
</feature>
<proteinExistence type="predicted"/>
<dbReference type="SMART" id="SM00360">
    <property type="entry name" value="RRM"/>
    <property type="match status" value="1"/>
</dbReference>
<evidence type="ECO:0000256" key="1">
    <source>
        <dbReference type="ARBA" id="ARBA00022884"/>
    </source>
</evidence>
<evidence type="ECO:0000313" key="5">
    <source>
        <dbReference type="EMBL" id="CAI8603432.1"/>
    </source>
</evidence>